<dbReference type="InterPro" id="IPR005474">
    <property type="entry name" value="Transketolase_N"/>
</dbReference>
<dbReference type="RefSeq" id="WP_254759282.1">
    <property type="nucleotide sequence ID" value="NZ_JANCLT010000006.1"/>
</dbReference>
<dbReference type="CDD" id="cd02012">
    <property type="entry name" value="TPP_TK"/>
    <property type="match status" value="1"/>
</dbReference>
<dbReference type="InterPro" id="IPR029061">
    <property type="entry name" value="THDP-binding"/>
</dbReference>
<keyword evidence="4" id="KW-0479">Metal-binding</keyword>
<evidence type="ECO:0000256" key="1">
    <source>
        <dbReference type="ARBA" id="ARBA00001964"/>
    </source>
</evidence>
<dbReference type="Pfam" id="PF00456">
    <property type="entry name" value="Transketolase_N"/>
    <property type="match status" value="1"/>
</dbReference>
<dbReference type="GO" id="GO:0016740">
    <property type="term" value="F:transferase activity"/>
    <property type="evidence" value="ECO:0007669"/>
    <property type="project" value="UniProtKB-KW"/>
</dbReference>
<dbReference type="SUPFAM" id="SSF52518">
    <property type="entry name" value="Thiamin diphosphate-binding fold (THDP-binding)"/>
    <property type="match status" value="1"/>
</dbReference>
<dbReference type="Proteomes" id="UP001156102">
    <property type="component" value="Unassembled WGS sequence"/>
</dbReference>
<keyword evidence="3" id="KW-0808">Transferase</keyword>
<comment type="cofactor">
    <cofactor evidence="1">
        <name>thiamine diphosphate</name>
        <dbReference type="ChEBI" id="CHEBI:58937"/>
    </cofactor>
</comment>
<organism evidence="7 8">
    <name type="scientific">Ectobacillus ponti</name>
    <dbReference type="NCBI Taxonomy" id="2961894"/>
    <lineage>
        <taxon>Bacteria</taxon>
        <taxon>Bacillati</taxon>
        <taxon>Bacillota</taxon>
        <taxon>Bacilli</taxon>
        <taxon>Bacillales</taxon>
        <taxon>Bacillaceae</taxon>
        <taxon>Ectobacillus</taxon>
    </lineage>
</organism>
<evidence type="ECO:0000256" key="2">
    <source>
        <dbReference type="ARBA" id="ARBA00007131"/>
    </source>
</evidence>
<dbReference type="PANTHER" id="PTHR47514:SF1">
    <property type="entry name" value="TRANSKETOLASE N-TERMINAL SECTION-RELATED"/>
    <property type="match status" value="1"/>
</dbReference>
<dbReference type="GO" id="GO:0046872">
    <property type="term" value="F:metal ion binding"/>
    <property type="evidence" value="ECO:0007669"/>
    <property type="project" value="UniProtKB-KW"/>
</dbReference>
<gene>
    <name evidence="7" type="ORF">NK662_12570</name>
</gene>
<proteinExistence type="inferred from homology"/>
<evidence type="ECO:0000256" key="4">
    <source>
        <dbReference type="ARBA" id="ARBA00022723"/>
    </source>
</evidence>
<dbReference type="InterPro" id="IPR049557">
    <property type="entry name" value="Transketolase_CS"/>
</dbReference>
<protein>
    <submittedName>
        <fullName evidence="7">Transketolase</fullName>
    </submittedName>
</protein>
<dbReference type="PANTHER" id="PTHR47514">
    <property type="entry name" value="TRANSKETOLASE N-TERMINAL SECTION-RELATED"/>
    <property type="match status" value="1"/>
</dbReference>
<sequence>MNAVSIENLKQKAIELRKAAITMIYEAQSGHPGGSLSAADVVSALYFNEMNIDPEYPQWEDRDRFVLSKGHVCPIQYAALALRGYVPYDTIYTLRQYGSPFQGHPDMKRCPGIDISTGSLGQGLSCAVGMALGGKRDEKEYRVFAMVGDGECQEGQIWEAAQSAVKYQLDNLIVFVDDNGLQIDGTTEEVMPNLDLEKKFAAFGFDTKRIDGHSMEEIVEALDYAREARNGKPKCIVCNTVKGKGVSFMEDVVNWHGVAPNQQEYLQALEEISGGLR</sequence>
<evidence type="ECO:0000256" key="3">
    <source>
        <dbReference type="ARBA" id="ARBA00022679"/>
    </source>
</evidence>
<evidence type="ECO:0000256" key="5">
    <source>
        <dbReference type="ARBA" id="ARBA00023052"/>
    </source>
</evidence>
<accession>A0AA41XAI2</accession>
<dbReference type="Gene3D" id="3.40.50.970">
    <property type="match status" value="1"/>
</dbReference>
<name>A0AA41XAI2_9BACI</name>
<keyword evidence="5" id="KW-0786">Thiamine pyrophosphate</keyword>
<dbReference type="AlphaFoldDB" id="A0AA41XAI2"/>
<evidence type="ECO:0000313" key="8">
    <source>
        <dbReference type="Proteomes" id="UP001156102"/>
    </source>
</evidence>
<evidence type="ECO:0000313" key="7">
    <source>
        <dbReference type="EMBL" id="MCP8969360.1"/>
    </source>
</evidence>
<comment type="caution">
    <text evidence="7">The sequence shown here is derived from an EMBL/GenBank/DDBJ whole genome shotgun (WGS) entry which is preliminary data.</text>
</comment>
<dbReference type="PROSITE" id="PS00801">
    <property type="entry name" value="TRANSKETOLASE_1"/>
    <property type="match status" value="1"/>
</dbReference>
<dbReference type="EMBL" id="JANCLT010000006">
    <property type="protein sequence ID" value="MCP8969360.1"/>
    <property type="molecule type" value="Genomic_DNA"/>
</dbReference>
<keyword evidence="8" id="KW-1185">Reference proteome</keyword>
<comment type="similarity">
    <text evidence="2">Belongs to the transketolase family.</text>
</comment>
<evidence type="ECO:0000259" key="6">
    <source>
        <dbReference type="Pfam" id="PF00456"/>
    </source>
</evidence>
<feature type="domain" description="Transketolase N-terminal" evidence="6">
    <location>
        <begin position="15"/>
        <end position="264"/>
    </location>
</feature>
<reference evidence="7" key="1">
    <citation type="submission" date="2022-07" db="EMBL/GenBank/DDBJ databases">
        <authorList>
            <person name="Li W.-J."/>
            <person name="Deng Q.-Q."/>
        </authorList>
    </citation>
    <scope>NUCLEOTIDE SEQUENCE</scope>
    <source>
        <strain evidence="7">SYSU M60031</strain>
    </source>
</reference>